<comment type="caution">
    <text evidence="1">The sequence shown here is derived from an EMBL/GenBank/DDBJ whole genome shotgun (WGS) entry which is preliminary data.</text>
</comment>
<dbReference type="AlphaFoldDB" id="A0A4V4N8R5"/>
<gene>
    <name evidence="1" type="ORF">E5K04_05120</name>
</gene>
<dbReference type="SUPFAM" id="SSF48452">
    <property type="entry name" value="TPR-like"/>
    <property type="match status" value="1"/>
</dbReference>
<evidence type="ECO:0008006" key="3">
    <source>
        <dbReference type="Google" id="ProtNLM"/>
    </source>
</evidence>
<keyword evidence="2" id="KW-1185">Reference proteome</keyword>
<name>A0A4V4N8R5_9NEIS</name>
<evidence type="ECO:0000313" key="2">
    <source>
        <dbReference type="Proteomes" id="UP000308891"/>
    </source>
</evidence>
<proteinExistence type="predicted"/>
<dbReference type="RefSeq" id="WP_136551812.1">
    <property type="nucleotide sequence ID" value="NZ_STGJ01000003.1"/>
</dbReference>
<dbReference type="OrthoDB" id="8605970at2"/>
<evidence type="ECO:0000313" key="1">
    <source>
        <dbReference type="EMBL" id="TIC85363.1"/>
    </source>
</evidence>
<dbReference type="Proteomes" id="UP000308891">
    <property type="component" value="Unassembled WGS sequence"/>
</dbReference>
<organism evidence="1 2">
    <name type="scientific">Crenobacter intestini</name>
    <dbReference type="NCBI Taxonomy" id="2563443"/>
    <lineage>
        <taxon>Bacteria</taxon>
        <taxon>Pseudomonadati</taxon>
        <taxon>Pseudomonadota</taxon>
        <taxon>Betaproteobacteria</taxon>
        <taxon>Neisseriales</taxon>
        <taxon>Neisseriaceae</taxon>
        <taxon>Crenobacter</taxon>
    </lineage>
</organism>
<accession>A0A4V4N8R5</accession>
<sequence length="467" mass="50176">MASPLELAPLALLPCLVLAWYLYRRRLARRPLSLPQATASRAESAATTHAAAMMPMPAPLAEPGETDATALEGSDATAIDVDAVDPKTEAQIYMSFGYLERAAEVLRAHIGEAGGDEETLATLCRLYLELRLPDEYCDILQRRQLDKAELEAAIRSGLRLSRNHLGLHVLADERLGLGPAAFAPATPALPPAQAITGAPARQAATHASAVPLPQGESARLIAANDASLGALSADETRVVRLFMPATRRIRLFLAAEDAENALPALREALRAQPDKPSLLIDLMQAHYLQRNVDAYARTLWQFFAALGDNGAALRDKLLHYGLALGHHPAFAALAEARGRAELEAIGRRYGFCAQRPAAKADRWLVSRDTPDNAASAQSQDLLAEADSYLSFGQLDEALALLEAAILRTPHELALYPPLLELYERMGEPSRLAALQHALAGQAVGAPAEAKALLGACARRLHPMDEVA</sequence>
<reference evidence="1 2" key="1">
    <citation type="submission" date="2019-04" db="EMBL/GenBank/DDBJ databases">
        <title>Crenobacter sp. nov.</title>
        <authorList>
            <person name="Shi S."/>
        </authorList>
    </citation>
    <scope>NUCLEOTIDE SEQUENCE [LARGE SCALE GENOMIC DNA]</scope>
    <source>
        <strain evidence="1 2">GY 70310</strain>
    </source>
</reference>
<dbReference type="EMBL" id="STGJ01000003">
    <property type="protein sequence ID" value="TIC85363.1"/>
    <property type="molecule type" value="Genomic_DNA"/>
</dbReference>
<dbReference type="InterPro" id="IPR011990">
    <property type="entry name" value="TPR-like_helical_dom_sf"/>
</dbReference>
<protein>
    <recommendedName>
        <fullName evidence="3">Tetratricopeptide repeat protein</fullName>
    </recommendedName>
</protein>